<keyword evidence="2" id="KW-1133">Transmembrane helix</keyword>
<dbReference type="GO" id="GO:0016324">
    <property type="term" value="C:apical plasma membrane"/>
    <property type="evidence" value="ECO:0007669"/>
    <property type="project" value="TreeGrafter"/>
</dbReference>
<dbReference type="PANTHER" id="PTHR46673:SF3">
    <property type="entry name" value="SOLUTE CARRIER FAMILY 3 (AMINO ACID TRANSPORTER HEAVY CHAIN), MEMBER 2A-RELATED"/>
    <property type="match status" value="1"/>
</dbReference>
<dbReference type="InterPro" id="IPR017853">
    <property type="entry name" value="GH"/>
</dbReference>
<comment type="caution">
    <text evidence="4">The sequence shown here is derived from an EMBL/GenBank/DDBJ whole genome shotgun (WGS) entry which is preliminary data.</text>
</comment>
<gene>
    <name evidence="4" type="ORF">AAFF_G00157040</name>
</gene>
<dbReference type="GO" id="GO:0015173">
    <property type="term" value="F:aromatic amino acid transmembrane transporter activity"/>
    <property type="evidence" value="ECO:0007669"/>
    <property type="project" value="TreeGrafter"/>
</dbReference>
<dbReference type="InterPro" id="IPR042280">
    <property type="entry name" value="SLC3A2"/>
</dbReference>
<dbReference type="PANTHER" id="PTHR46673">
    <property type="entry name" value="4F2 CELL-SURFACE ANTIGEN HEAVY CHAIN"/>
    <property type="match status" value="1"/>
</dbReference>
<dbReference type="GO" id="GO:0015180">
    <property type="term" value="F:L-alanine transmembrane transporter activity"/>
    <property type="evidence" value="ECO:0007669"/>
    <property type="project" value="TreeGrafter"/>
</dbReference>
<evidence type="ECO:0000313" key="5">
    <source>
        <dbReference type="Proteomes" id="UP001221898"/>
    </source>
</evidence>
<dbReference type="GO" id="GO:1904273">
    <property type="term" value="P:L-alanine import across plasma membrane"/>
    <property type="evidence" value="ECO:0007669"/>
    <property type="project" value="TreeGrafter"/>
</dbReference>
<dbReference type="GO" id="GO:0015190">
    <property type="term" value="F:L-leucine transmembrane transporter activity"/>
    <property type="evidence" value="ECO:0007669"/>
    <property type="project" value="TreeGrafter"/>
</dbReference>
<dbReference type="InterPro" id="IPR006047">
    <property type="entry name" value="GH13_cat_dom"/>
</dbReference>
<dbReference type="CDD" id="cd11345">
    <property type="entry name" value="AmyAc_SLC3A2"/>
    <property type="match status" value="1"/>
</dbReference>
<dbReference type="GO" id="GO:0015823">
    <property type="term" value="P:phenylalanine transport"/>
    <property type="evidence" value="ECO:0007669"/>
    <property type="project" value="TreeGrafter"/>
</dbReference>
<dbReference type="EMBL" id="JAINUG010000211">
    <property type="protein sequence ID" value="KAJ8387466.1"/>
    <property type="molecule type" value="Genomic_DNA"/>
</dbReference>
<sequence length="513" mass="56733">MSKDSEADMKDVELNELDLEKQPMTGAEVGGTPPGTEKNGCVKVKVPEEAAVKFTGLSKEELMKVAGTPGWVRTRWVLLVLFWLGWLGMLAGAIAIIIQAPRCKPIPKMEWWNEGPLYQIWDVDAYVEADGLKGLEEKLDSLGQLKVKGLVLGPFHTVQADQPDTLDLKTMTPEIGTEKEFESFMERAHKKGISVVLDLTPNYGGNKPWFNDADVARTAEKLKVAIPYWIKMGVDGVQVAGLDHVVDRASTEWTSVRDIVQANRTEGGKNRALIGVTEKTSAIEVAALLEDSGVDLLLSGVLKSGQAGTVRAQAIQQLYSSQNQTGLGWSMGSRTEGHLAMLVGSKLVRLYQLLLFTLPGTPVFNYGDEIGLEGQGEQLPKMLWDWQVPVEEKNETVRNEREQRLSYRSFFRSLSDLRGKERSLLHGDFLSLYNGTSSLAFLRQWDQSERYIAALNWGNVATTLRLSHPDLPAEATVQLSTDPDKHAPESSVSLGQLELEGQQAVLLRFPFTA</sequence>
<dbReference type="Proteomes" id="UP001221898">
    <property type="component" value="Unassembled WGS sequence"/>
</dbReference>
<evidence type="ECO:0000259" key="3">
    <source>
        <dbReference type="SMART" id="SM00642"/>
    </source>
</evidence>
<protein>
    <recommendedName>
        <fullName evidence="3">Glycosyl hydrolase family 13 catalytic domain-containing protein</fullName>
    </recommendedName>
</protein>
<keyword evidence="2" id="KW-0472">Membrane</keyword>
<dbReference type="AlphaFoldDB" id="A0AAD7RND7"/>
<dbReference type="Gene3D" id="3.20.20.80">
    <property type="entry name" value="Glycosidases"/>
    <property type="match status" value="1"/>
</dbReference>
<dbReference type="GO" id="GO:1903801">
    <property type="term" value="P:L-leucine import across plasma membrane"/>
    <property type="evidence" value="ECO:0007669"/>
    <property type="project" value="TreeGrafter"/>
</dbReference>
<dbReference type="Gene3D" id="2.60.40.1180">
    <property type="entry name" value="Golgi alpha-mannosidase II"/>
    <property type="match status" value="1"/>
</dbReference>
<dbReference type="GO" id="GO:0016323">
    <property type="term" value="C:basolateral plasma membrane"/>
    <property type="evidence" value="ECO:0007669"/>
    <property type="project" value="TreeGrafter"/>
</dbReference>
<keyword evidence="2" id="KW-0812">Transmembrane</keyword>
<feature type="transmembrane region" description="Helical" evidence="2">
    <location>
        <begin position="76"/>
        <end position="98"/>
    </location>
</feature>
<dbReference type="InterPro" id="IPR031984">
    <property type="entry name" value="SLC3A2_N"/>
</dbReference>
<reference evidence="4" key="1">
    <citation type="journal article" date="2023" name="Science">
        <title>Genome structures resolve the early diversification of teleost fishes.</title>
        <authorList>
            <person name="Parey E."/>
            <person name="Louis A."/>
            <person name="Montfort J."/>
            <person name="Bouchez O."/>
            <person name="Roques C."/>
            <person name="Iampietro C."/>
            <person name="Lluch J."/>
            <person name="Castinel A."/>
            <person name="Donnadieu C."/>
            <person name="Desvignes T."/>
            <person name="Floi Bucao C."/>
            <person name="Jouanno E."/>
            <person name="Wen M."/>
            <person name="Mejri S."/>
            <person name="Dirks R."/>
            <person name="Jansen H."/>
            <person name="Henkel C."/>
            <person name="Chen W.J."/>
            <person name="Zahm M."/>
            <person name="Cabau C."/>
            <person name="Klopp C."/>
            <person name="Thompson A.W."/>
            <person name="Robinson-Rechavi M."/>
            <person name="Braasch I."/>
            <person name="Lecointre G."/>
            <person name="Bobe J."/>
            <person name="Postlethwait J.H."/>
            <person name="Berthelot C."/>
            <person name="Roest Crollius H."/>
            <person name="Guiguen Y."/>
        </authorList>
    </citation>
    <scope>NUCLEOTIDE SEQUENCE</scope>
    <source>
        <strain evidence="4">NC1722</strain>
    </source>
</reference>
<dbReference type="SMART" id="SM00642">
    <property type="entry name" value="Aamy"/>
    <property type="match status" value="1"/>
</dbReference>
<feature type="region of interest" description="Disordered" evidence="1">
    <location>
        <begin position="1"/>
        <end position="40"/>
    </location>
</feature>
<dbReference type="Pfam" id="PF16028">
    <property type="entry name" value="SLC3A2_N"/>
    <property type="match status" value="1"/>
</dbReference>
<dbReference type="InterPro" id="IPR013780">
    <property type="entry name" value="Glyco_hydro_b"/>
</dbReference>
<name>A0AAD7RND7_9TELE</name>
<evidence type="ECO:0000313" key="4">
    <source>
        <dbReference type="EMBL" id="KAJ8387466.1"/>
    </source>
</evidence>
<organism evidence="4 5">
    <name type="scientific">Aldrovandia affinis</name>
    <dbReference type="NCBI Taxonomy" id="143900"/>
    <lineage>
        <taxon>Eukaryota</taxon>
        <taxon>Metazoa</taxon>
        <taxon>Chordata</taxon>
        <taxon>Craniata</taxon>
        <taxon>Vertebrata</taxon>
        <taxon>Euteleostomi</taxon>
        <taxon>Actinopterygii</taxon>
        <taxon>Neopterygii</taxon>
        <taxon>Teleostei</taxon>
        <taxon>Notacanthiformes</taxon>
        <taxon>Halosauridae</taxon>
        <taxon>Aldrovandia</taxon>
    </lineage>
</organism>
<evidence type="ECO:0000256" key="1">
    <source>
        <dbReference type="SAM" id="MobiDB-lite"/>
    </source>
</evidence>
<feature type="domain" description="Glycosyl hydrolase family 13 catalytic" evidence="3">
    <location>
        <begin position="119"/>
        <end position="418"/>
    </location>
</feature>
<dbReference type="Pfam" id="PF00128">
    <property type="entry name" value="Alpha-amylase"/>
    <property type="match status" value="1"/>
</dbReference>
<dbReference type="SUPFAM" id="SSF51445">
    <property type="entry name" value="(Trans)glycosidases"/>
    <property type="match status" value="1"/>
</dbReference>
<evidence type="ECO:0000256" key="2">
    <source>
        <dbReference type="SAM" id="Phobius"/>
    </source>
</evidence>
<dbReference type="GO" id="GO:0005975">
    <property type="term" value="P:carbohydrate metabolic process"/>
    <property type="evidence" value="ECO:0007669"/>
    <property type="project" value="InterPro"/>
</dbReference>
<feature type="compositionally biased region" description="Basic and acidic residues" evidence="1">
    <location>
        <begin position="1"/>
        <end position="21"/>
    </location>
</feature>
<keyword evidence="5" id="KW-1185">Reference proteome</keyword>
<proteinExistence type="predicted"/>
<accession>A0AAD7RND7</accession>